<keyword evidence="1" id="KW-0808">Transferase</keyword>
<gene>
    <name evidence="6" type="ORF">TELCIR_25792</name>
</gene>
<dbReference type="AlphaFoldDB" id="A0A2G9T4K0"/>
<dbReference type="GO" id="GO:0019213">
    <property type="term" value="F:deacetylase activity"/>
    <property type="evidence" value="ECO:0007669"/>
    <property type="project" value="TreeGrafter"/>
</dbReference>
<accession>A0A2G9T4K0</accession>
<feature type="non-terminal residue" evidence="6">
    <location>
        <position position="1"/>
    </location>
</feature>
<sequence length="191" mass="21267">LLFNFCCACFGKCYHIWVNSGTFQNPCEDPRHKAIIPPSLNCSNFTLPTTLIVGPQKTGTTALATFLSMHPNVSTNEPIPESFEELQFFGGANYHRGIEWYSKRFTAAHVVFDKSATYFDNPSAAKQAFALVPNAKIVVILYDPTRRAYSWYQHMLAHNDTAVAAAGSMEKVLDATTPQLRKLRQRCLSGG</sequence>
<evidence type="ECO:0000259" key="5">
    <source>
        <dbReference type="Pfam" id="PF00685"/>
    </source>
</evidence>
<dbReference type="Pfam" id="PF00685">
    <property type="entry name" value="Sulfotransfer_1"/>
    <property type="match status" value="1"/>
</dbReference>
<feature type="non-terminal residue" evidence="6">
    <location>
        <position position="191"/>
    </location>
</feature>
<dbReference type="EMBL" id="KZ423909">
    <property type="protein sequence ID" value="PIO52894.1"/>
    <property type="molecule type" value="Genomic_DNA"/>
</dbReference>
<evidence type="ECO:0000256" key="3">
    <source>
        <dbReference type="PIRSR" id="PIRSR637359-1"/>
    </source>
</evidence>
<feature type="domain" description="Sulfotransferase" evidence="5">
    <location>
        <begin position="49"/>
        <end position="173"/>
    </location>
</feature>
<protein>
    <recommendedName>
        <fullName evidence="5">Sulfotransferase domain-containing protein</fullName>
    </recommendedName>
</protein>
<evidence type="ECO:0000256" key="1">
    <source>
        <dbReference type="ARBA" id="ARBA00022679"/>
    </source>
</evidence>
<feature type="active site" description="For sulfotransferase activity" evidence="3">
    <location>
        <position position="57"/>
    </location>
</feature>
<dbReference type="SUPFAM" id="SSF52540">
    <property type="entry name" value="P-loop containing nucleoside triphosphate hydrolases"/>
    <property type="match status" value="1"/>
</dbReference>
<proteinExistence type="predicted"/>
<name>A0A2G9T4K0_TELCI</name>
<evidence type="ECO:0000313" key="6">
    <source>
        <dbReference type="EMBL" id="PIO52894.1"/>
    </source>
</evidence>
<dbReference type="InterPro" id="IPR000863">
    <property type="entry name" value="Sulfotransferase_dom"/>
</dbReference>
<keyword evidence="7" id="KW-1185">Reference proteome</keyword>
<dbReference type="GO" id="GO:0005794">
    <property type="term" value="C:Golgi apparatus"/>
    <property type="evidence" value="ECO:0007669"/>
    <property type="project" value="TreeGrafter"/>
</dbReference>
<dbReference type="OrthoDB" id="8958249at2759"/>
<dbReference type="PANTHER" id="PTHR10605:SF56">
    <property type="entry name" value="BIFUNCTIONAL HEPARAN SULFATE N-DEACETYLASE_N-SULFOTRANSFERASE"/>
    <property type="match status" value="1"/>
</dbReference>
<reference evidence="6 7" key="1">
    <citation type="submission" date="2015-09" db="EMBL/GenBank/DDBJ databases">
        <title>Draft genome of the parasitic nematode Teladorsagia circumcincta isolate WARC Sus (inbred).</title>
        <authorList>
            <person name="Mitreva M."/>
        </authorList>
    </citation>
    <scope>NUCLEOTIDE SEQUENCE [LARGE SCALE GENOMIC DNA]</scope>
    <source>
        <strain evidence="6 7">S</strain>
    </source>
</reference>
<dbReference type="PANTHER" id="PTHR10605">
    <property type="entry name" value="HEPARAN SULFATE SULFOTRANSFERASE"/>
    <property type="match status" value="1"/>
</dbReference>
<dbReference type="GO" id="GO:0015016">
    <property type="term" value="F:heparan sulfate N-sulfotransferase activity"/>
    <property type="evidence" value="ECO:0007669"/>
    <property type="project" value="TreeGrafter"/>
</dbReference>
<dbReference type="InterPro" id="IPR027417">
    <property type="entry name" value="P-loop_NTPase"/>
</dbReference>
<organism evidence="6 7">
    <name type="scientific">Teladorsagia circumcincta</name>
    <name type="common">Brown stomach worm</name>
    <name type="synonym">Ostertagia circumcincta</name>
    <dbReference type="NCBI Taxonomy" id="45464"/>
    <lineage>
        <taxon>Eukaryota</taxon>
        <taxon>Metazoa</taxon>
        <taxon>Ecdysozoa</taxon>
        <taxon>Nematoda</taxon>
        <taxon>Chromadorea</taxon>
        <taxon>Rhabditida</taxon>
        <taxon>Rhabditina</taxon>
        <taxon>Rhabditomorpha</taxon>
        <taxon>Strongyloidea</taxon>
        <taxon>Trichostrongylidae</taxon>
        <taxon>Teladorsagia</taxon>
    </lineage>
</organism>
<keyword evidence="2" id="KW-0325">Glycoprotein</keyword>
<evidence type="ECO:0000313" key="7">
    <source>
        <dbReference type="Proteomes" id="UP000230423"/>
    </source>
</evidence>
<dbReference type="Gene3D" id="3.40.50.300">
    <property type="entry name" value="P-loop containing nucleotide triphosphate hydrolases"/>
    <property type="match status" value="1"/>
</dbReference>
<evidence type="ECO:0000256" key="4">
    <source>
        <dbReference type="PIRSR" id="PIRSR637359-2"/>
    </source>
</evidence>
<feature type="binding site" evidence="4">
    <location>
        <position position="150"/>
    </location>
    <ligand>
        <name>3'-phosphoadenylyl sulfate</name>
        <dbReference type="ChEBI" id="CHEBI:58339"/>
    </ligand>
</feature>
<evidence type="ECO:0000256" key="2">
    <source>
        <dbReference type="ARBA" id="ARBA00023180"/>
    </source>
</evidence>
<dbReference type="Proteomes" id="UP000230423">
    <property type="component" value="Unassembled WGS sequence"/>
</dbReference>
<dbReference type="InterPro" id="IPR037359">
    <property type="entry name" value="NST/OST"/>
</dbReference>